<dbReference type="PANTHER" id="PTHR11059:SF0">
    <property type="entry name" value="DNA REPAIR PROTEIN RECN"/>
    <property type="match status" value="1"/>
</dbReference>
<dbReference type="NCBIfam" id="TIGR00634">
    <property type="entry name" value="recN"/>
    <property type="match status" value="1"/>
</dbReference>
<dbReference type="Pfam" id="PF02463">
    <property type="entry name" value="SMC_N"/>
    <property type="match status" value="1"/>
</dbReference>
<evidence type="ECO:0000256" key="7">
    <source>
        <dbReference type="ARBA" id="ARBA00023204"/>
    </source>
</evidence>
<reference evidence="11 12" key="1">
    <citation type="submission" date="2018-06" db="EMBL/GenBank/DDBJ databases">
        <title>Genomic Encyclopedia of Archaeal and Bacterial Type Strains, Phase II (KMG-II): from individual species to whole genera.</title>
        <authorList>
            <person name="Goeker M."/>
        </authorList>
    </citation>
    <scope>NUCLEOTIDE SEQUENCE [LARGE SCALE GENOMIC DNA]</scope>
    <source>
        <strain evidence="11 12">DSM 18774</strain>
    </source>
</reference>
<evidence type="ECO:0000259" key="10">
    <source>
        <dbReference type="Pfam" id="PF02463"/>
    </source>
</evidence>
<dbReference type="FunFam" id="3.40.50.300:FF:000356">
    <property type="entry name" value="DNA repair protein RecN"/>
    <property type="match status" value="1"/>
</dbReference>
<dbReference type="GO" id="GO:0006310">
    <property type="term" value="P:DNA recombination"/>
    <property type="evidence" value="ECO:0007669"/>
    <property type="project" value="InterPro"/>
</dbReference>
<keyword evidence="7 9" id="KW-0234">DNA repair</keyword>
<evidence type="ECO:0000256" key="1">
    <source>
        <dbReference type="ARBA" id="ARBA00003618"/>
    </source>
</evidence>
<organism evidence="11 12">
    <name type="scientific">Cereibacter changlensis</name>
    <dbReference type="NCBI Taxonomy" id="402884"/>
    <lineage>
        <taxon>Bacteria</taxon>
        <taxon>Pseudomonadati</taxon>
        <taxon>Pseudomonadota</taxon>
        <taxon>Alphaproteobacteria</taxon>
        <taxon>Rhodobacterales</taxon>
        <taxon>Paracoccaceae</taxon>
        <taxon>Cereibacter</taxon>
    </lineage>
</organism>
<dbReference type="Gene3D" id="3.40.50.300">
    <property type="entry name" value="P-loop containing nucleotide triphosphate hydrolases"/>
    <property type="match status" value="2"/>
</dbReference>
<comment type="caution">
    <text evidence="11">The sequence shown here is derived from an EMBL/GenBank/DDBJ whole genome shotgun (WGS) entry which is preliminary data.</text>
</comment>
<evidence type="ECO:0000256" key="6">
    <source>
        <dbReference type="ARBA" id="ARBA00022840"/>
    </source>
</evidence>
<dbReference type="InterPro" id="IPR003395">
    <property type="entry name" value="RecF/RecN/SMC_N"/>
</dbReference>
<gene>
    <name evidence="11" type="ORF">LX76_02395</name>
</gene>
<name>A0A2W7QZR0_9RHOB</name>
<dbReference type="EMBL" id="QKZS01000006">
    <property type="protein sequence ID" value="PZX53754.1"/>
    <property type="molecule type" value="Genomic_DNA"/>
</dbReference>
<dbReference type="Proteomes" id="UP000249538">
    <property type="component" value="Unassembled WGS sequence"/>
</dbReference>
<dbReference type="GO" id="GO:0005524">
    <property type="term" value="F:ATP binding"/>
    <property type="evidence" value="ECO:0007669"/>
    <property type="project" value="UniProtKB-KW"/>
</dbReference>
<feature type="domain" description="RecF/RecN/SMC N-terminal" evidence="10">
    <location>
        <begin position="22"/>
        <end position="509"/>
    </location>
</feature>
<comment type="function">
    <text evidence="1 9">May be involved in recombinational repair of damaged DNA.</text>
</comment>
<dbReference type="GO" id="GO:0043590">
    <property type="term" value="C:bacterial nucleoid"/>
    <property type="evidence" value="ECO:0007669"/>
    <property type="project" value="TreeGrafter"/>
</dbReference>
<protein>
    <recommendedName>
        <fullName evidence="3 9">DNA repair protein RecN</fullName>
    </recommendedName>
    <alternativeName>
        <fullName evidence="8 9">Recombination protein N</fullName>
    </alternativeName>
</protein>
<evidence type="ECO:0000256" key="3">
    <source>
        <dbReference type="ARBA" id="ARBA00021315"/>
    </source>
</evidence>
<proteinExistence type="inferred from homology"/>
<keyword evidence="5 9" id="KW-0227">DNA damage</keyword>
<dbReference type="InterPro" id="IPR027417">
    <property type="entry name" value="P-loop_NTPase"/>
</dbReference>
<comment type="similarity">
    <text evidence="2 9">Belongs to the RecN family.</text>
</comment>
<dbReference type="PIRSF" id="PIRSF003128">
    <property type="entry name" value="RecN"/>
    <property type="match status" value="1"/>
</dbReference>
<dbReference type="SUPFAM" id="SSF52540">
    <property type="entry name" value="P-loop containing nucleoside triphosphate hydrolases"/>
    <property type="match status" value="2"/>
</dbReference>
<evidence type="ECO:0000256" key="2">
    <source>
        <dbReference type="ARBA" id="ARBA00009441"/>
    </source>
</evidence>
<evidence type="ECO:0000256" key="9">
    <source>
        <dbReference type="PIRNR" id="PIRNR003128"/>
    </source>
</evidence>
<dbReference type="InterPro" id="IPR004604">
    <property type="entry name" value="DNA_recomb/repair_RecN"/>
</dbReference>
<accession>A0A2W7QZR0</accession>
<keyword evidence="4" id="KW-0547">Nucleotide-binding</keyword>
<dbReference type="PANTHER" id="PTHR11059">
    <property type="entry name" value="DNA REPAIR PROTEIN RECN"/>
    <property type="match status" value="1"/>
</dbReference>
<evidence type="ECO:0000256" key="5">
    <source>
        <dbReference type="ARBA" id="ARBA00022763"/>
    </source>
</evidence>
<evidence type="ECO:0000313" key="12">
    <source>
        <dbReference type="Proteomes" id="UP000249538"/>
    </source>
</evidence>
<dbReference type="GO" id="GO:0006281">
    <property type="term" value="P:DNA repair"/>
    <property type="evidence" value="ECO:0007669"/>
    <property type="project" value="UniProtKB-KW"/>
</dbReference>
<dbReference type="GO" id="GO:0009432">
    <property type="term" value="P:SOS response"/>
    <property type="evidence" value="ECO:0007669"/>
    <property type="project" value="TreeGrafter"/>
</dbReference>
<evidence type="ECO:0000313" key="11">
    <source>
        <dbReference type="EMBL" id="PZX53754.1"/>
    </source>
</evidence>
<evidence type="ECO:0000256" key="4">
    <source>
        <dbReference type="ARBA" id="ARBA00022741"/>
    </source>
</evidence>
<evidence type="ECO:0000256" key="8">
    <source>
        <dbReference type="ARBA" id="ARBA00033408"/>
    </source>
</evidence>
<sequence>MRIRRGQSVLRSLDIRDMLIIDRLSLAFQPGLNVLTGETGAGKSILLDSLGFVLGWRGRAELVRSGADQGEVIAVFDLPPGHAARAVLEDAGIEAEDELILRRVNYTDGRKTAWVNDRRVSGEVLRLLSDALVELHGQHDDRGLLNPRGHRQMLDAFAGVDLSTSRHAWTALAAARKALAEAEAALAVVKAEEDFLRHAVAELDKLDPQPGEEALLDARRRAMQGAERIRDDIARAHRALSSEGAETLLIDSIRWLEAASDRAEGKLEAPLAALSRALIELGEAQDGVESCLSALDFDPTELEQLEERLFAIRALARKHGVLPDDLGNFADDLRARLGALDGGERHLADLARAVTEAQAGYDSEALRLTAIRSEAATRLDAAMAAELAPLKMERAVFATQITAGDPGPEGRDAVAFTVATNPGAPAGPLNRIASGGELSRFLLALKVCLTGDTPGLTLIFDEIDRGVGGATADAVGRRLKALAGTAQVLVVTHSPQVAALGAHHWRVEKRVQDEMTTSTVTPLDKPSRVEEIARMLAGDTVTDAARKAARVLLAG</sequence>
<dbReference type="CDD" id="cd03241">
    <property type="entry name" value="ABC_RecN"/>
    <property type="match status" value="2"/>
</dbReference>
<keyword evidence="6" id="KW-0067">ATP-binding</keyword>
<dbReference type="AlphaFoldDB" id="A0A2W7QZR0"/>